<accession>A0A6M8BDE2</accession>
<dbReference type="SUPFAM" id="SSF52317">
    <property type="entry name" value="Class I glutamine amidotransferase-like"/>
    <property type="match status" value="1"/>
</dbReference>
<dbReference type="Pfam" id="PF07722">
    <property type="entry name" value="Peptidase_C26"/>
    <property type="match status" value="1"/>
</dbReference>
<dbReference type="PROSITE" id="PS51273">
    <property type="entry name" value="GATASE_TYPE_1"/>
    <property type="match status" value="1"/>
</dbReference>
<proteinExistence type="predicted"/>
<reference evidence="1 2" key="1">
    <citation type="submission" date="2020-05" db="EMBL/GenBank/DDBJ databases">
        <title>Complete genome sequence of of a novel Thermoleptolyngbya strain isolated from hot springs of Ganzi, Sichuan China.</title>
        <authorList>
            <person name="Tang J."/>
            <person name="Daroch M."/>
            <person name="Li L."/>
            <person name="Waleron K."/>
            <person name="Waleron M."/>
            <person name="Waleron M."/>
        </authorList>
    </citation>
    <scope>NUCLEOTIDE SEQUENCE [LARGE SCALE GENOMIC DNA]</scope>
    <source>
        <strain evidence="1 2">PKUAC-SCTA183</strain>
    </source>
</reference>
<dbReference type="CDD" id="cd01745">
    <property type="entry name" value="GATase1_2"/>
    <property type="match status" value="1"/>
</dbReference>
<dbReference type="Gene3D" id="3.40.50.880">
    <property type="match status" value="1"/>
</dbReference>
<dbReference type="InterPro" id="IPR044668">
    <property type="entry name" value="PuuD-like"/>
</dbReference>
<keyword evidence="1" id="KW-0378">Hydrolase</keyword>
<evidence type="ECO:0000313" key="1">
    <source>
        <dbReference type="EMBL" id="QKD84132.1"/>
    </source>
</evidence>
<dbReference type="AlphaFoldDB" id="A0A6M8BDE2"/>
<dbReference type="GO" id="GO:0006598">
    <property type="term" value="P:polyamine catabolic process"/>
    <property type="evidence" value="ECO:0007669"/>
    <property type="project" value="TreeGrafter"/>
</dbReference>
<dbReference type="KEGG" id="theu:HPC62_19860"/>
<dbReference type="GO" id="GO:0033969">
    <property type="term" value="F:gamma-glutamyl-gamma-aminobutyrate hydrolase activity"/>
    <property type="evidence" value="ECO:0007669"/>
    <property type="project" value="TreeGrafter"/>
</dbReference>
<protein>
    <submittedName>
        <fullName evidence="1">Gamma-glutamyl-gamma-aminobutyrate hydrolase family protein</fullName>
    </submittedName>
</protein>
<dbReference type="Proteomes" id="UP000505210">
    <property type="component" value="Chromosome"/>
</dbReference>
<keyword evidence="2" id="KW-1185">Reference proteome</keyword>
<dbReference type="EMBL" id="CP053661">
    <property type="protein sequence ID" value="QKD84132.1"/>
    <property type="molecule type" value="Genomic_DNA"/>
</dbReference>
<name>A0A6M8BDE2_9CYAN</name>
<dbReference type="GO" id="GO:0005829">
    <property type="term" value="C:cytosol"/>
    <property type="evidence" value="ECO:0007669"/>
    <property type="project" value="TreeGrafter"/>
</dbReference>
<sequence length="234" mass="25417">MRSPLIGITTYSRSEAGEFTLPATYVDAVQLAGGFPVLLPPVQADPTALLDTLDGLIFSGGGDIDPSAYGGEPHHTIYLVDEERDEFELALAKAALTANVPTLGICRGMQVISVASGATLITHVPDVYGESVTHRLDHPRRPVQHPAQVQPGSRLAQMLGTTHLTVVSWHHQAIKTLPDCWQTVAHAADGLIEALEHKHHPWLFTVQWHPELSPADPNHQRLFQSLVEAARAKP</sequence>
<dbReference type="InterPro" id="IPR011697">
    <property type="entry name" value="Peptidase_C26"/>
</dbReference>
<dbReference type="InterPro" id="IPR029062">
    <property type="entry name" value="Class_I_gatase-like"/>
</dbReference>
<dbReference type="RefSeq" id="WP_172358192.1">
    <property type="nucleotide sequence ID" value="NZ_CP053661.1"/>
</dbReference>
<evidence type="ECO:0000313" key="2">
    <source>
        <dbReference type="Proteomes" id="UP000505210"/>
    </source>
</evidence>
<dbReference type="PANTHER" id="PTHR43235:SF1">
    <property type="entry name" value="GLUTAMINE AMIDOTRANSFERASE PB2B2.05-RELATED"/>
    <property type="match status" value="1"/>
</dbReference>
<dbReference type="PANTHER" id="PTHR43235">
    <property type="entry name" value="GLUTAMINE AMIDOTRANSFERASE PB2B2.05-RELATED"/>
    <property type="match status" value="1"/>
</dbReference>
<gene>
    <name evidence="1" type="ORF">HPC62_19860</name>
</gene>
<organism evidence="1 2">
    <name type="scientific">Thermoleptolyngbya sichuanensis A183</name>
    <dbReference type="NCBI Taxonomy" id="2737172"/>
    <lineage>
        <taxon>Bacteria</taxon>
        <taxon>Bacillati</taxon>
        <taxon>Cyanobacteriota</taxon>
        <taxon>Cyanophyceae</taxon>
        <taxon>Oculatellales</taxon>
        <taxon>Oculatellaceae</taxon>
        <taxon>Thermoleptolyngbya</taxon>
        <taxon>Thermoleptolyngbya sichuanensis</taxon>
    </lineage>
</organism>